<dbReference type="Proteomes" id="UP001500221">
    <property type="component" value="Unassembled WGS sequence"/>
</dbReference>
<accession>A0ABP9PKV4</accession>
<reference evidence="2" key="1">
    <citation type="journal article" date="2019" name="Int. J. Syst. Evol. Microbiol.">
        <title>The Global Catalogue of Microorganisms (GCM) 10K type strain sequencing project: providing services to taxonomists for standard genome sequencing and annotation.</title>
        <authorList>
            <consortium name="The Broad Institute Genomics Platform"/>
            <consortium name="The Broad Institute Genome Sequencing Center for Infectious Disease"/>
            <person name="Wu L."/>
            <person name="Ma J."/>
        </authorList>
    </citation>
    <scope>NUCLEOTIDE SEQUENCE [LARGE SCALE GENOMIC DNA]</scope>
    <source>
        <strain evidence="2">JCM 18459</strain>
    </source>
</reference>
<name>A0ABP9PKV4_9ACTN</name>
<proteinExistence type="predicted"/>
<organism evidence="1 2">
    <name type="scientific">Nocardioides marinquilinus</name>
    <dbReference type="NCBI Taxonomy" id="1210400"/>
    <lineage>
        <taxon>Bacteria</taxon>
        <taxon>Bacillati</taxon>
        <taxon>Actinomycetota</taxon>
        <taxon>Actinomycetes</taxon>
        <taxon>Propionibacteriales</taxon>
        <taxon>Nocardioidaceae</taxon>
        <taxon>Nocardioides</taxon>
    </lineage>
</organism>
<evidence type="ECO:0000313" key="1">
    <source>
        <dbReference type="EMBL" id="GAA5148268.1"/>
    </source>
</evidence>
<protein>
    <submittedName>
        <fullName evidence="1">DUF5996 family protein</fullName>
    </submittedName>
</protein>
<dbReference type="Pfam" id="PF19459">
    <property type="entry name" value="DUF5996"/>
    <property type="match status" value="1"/>
</dbReference>
<dbReference type="EMBL" id="BAABKG010000002">
    <property type="protein sequence ID" value="GAA5148268.1"/>
    <property type="molecule type" value="Genomic_DNA"/>
</dbReference>
<gene>
    <name evidence="1" type="ORF">GCM10023340_21910</name>
</gene>
<sequence>MASASGAASAWPRLRVDSWTETRDTLHMWTQVVGKVRMAHAPLTNHWWQVTLYVSPRGLTTGPVPHGSGVLDLELDLVDHRLALRTSAGERREVALSSRPVADFYAETMAALADVGVETRIDPRPNEVDPAIPFDQDDVHTTYDPEAAHLFWQQLVRADRVIGEFRSHFVGKVSPVHFFWGALDLACTRFSGRRAPEHPGGAPNCGDWVMVEGYSRELSSCGFWPGGGEEGAFYSYAYPEPDGFAQAADLPDGAFYSDQLRQYLLPYEAAADAADPDAVVSRFLHATYGAAADLAHWDRAELEDDPARWPQHRPGR</sequence>
<evidence type="ECO:0000313" key="2">
    <source>
        <dbReference type="Proteomes" id="UP001500221"/>
    </source>
</evidence>
<keyword evidence="2" id="KW-1185">Reference proteome</keyword>
<dbReference type="InterPro" id="IPR046038">
    <property type="entry name" value="DUF5996"/>
</dbReference>
<dbReference type="RefSeq" id="WP_345458189.1">
    <property type="nucleotide sequence ID" value="NZ_BAABKG010000002.1"/>
</dbReference>
<comment type="caution">
    <text evidence="1">The sequence shown here is derived from an EMBL/GenBank/DDBJ whole genome shotgun (WGS) entry which is preliminary data.</text>
</comment>